<dbReference type="KEGG" id="ehn:H9Q80_09860"/>
<dbReference type="AlphaFoldDB" id="A0A7G9GIH3"/>
<proteinExistence type="predicted"/>
<sequence length="76" mass="9420">MNNDIFEDMFDLLKCEYLSDLHFKDIQVFQKLKTSNYENYTLLNLKDFFQYVFQIEIHSYEDIKKFLNQETMEETK</sequence>
<reference evidence="1 2" key="1">
    <citation type="submission" date="2020-08" db="EMBL/GenBank/DDBJ databases">
        <authorList>
            <person name="Liu C."/>
            <person name="Sun Q."/>
        </authorList>
    </citation>
    <scope>NUCLEOTIDE SEQUENCE [LARGE SCALE GENOMIC DNA]</scope>
    <source>
        <strain evidence="1 2">NSJ-61</strain>
    </source>
</reference>
<name>A0A7G9GIH3_9FIRM</name>
<dbReference type="Proteomes" id="UP000515856">
    <property type="component" value="Chromosome"/>
</dbReference>
<keyword evidence="2" id="KW-1185">Reference proteome</keyword>
<dbReference type="EMBL" id="CP060636">
    <property type="protein sequence ID" value="QNM10605.1"/>
    <property type="molecule type" value="Genomic_DNA"/>
</dbReference>
<gene>
    <name evidence="1" type="ORF">H9Q80_09860</name>
</gene>
<dbReference type="RefSeq" id="WP_054322374.1">
    <property type="nucleotide sequence ID" value="NZ_CP060636.1"/>
</dbReference>
<organism evidence="1 2">
    <name type="scientific">[Eubacterium] hominis</name>
    <dbReference type="NCBI Taxonomy" id="2764325"/>
    <lineage>
        <taxon>Bacteria</taxon>
        <taxon>Bacillati</taxon>
        <taxon>Bacillota</taxon>
        <taxon>Erysipelotrichia</taxon>
        <taxon>Erysipelotrichales</taxon>
        <taxon>Erysipelotrichaceae</taxon>
        <taxon>Amedibacillus</taxon>
    </lineage>
</organism>
<evidence type="ECO:0000313" key="1">
    <source>
        <dbReference type="EMBL" id="QNM10605.1"/>
    </source>
</evidence>
<accession>A0A7G9GIH3</accession>
<evidence type="ECO:0000313" key="2">
    <source>
        <dbReference type="Proteomes" id="UP000515856"/>
    </source>
</evidence>
<protein>
    <submittedName>
        <fullName evidence="1">Uncharacterized protein</fullName>
    </submittedName>
</protein>